<feature type="non-terminal residue" evidence="2">
    <location>
        <position position="1"/>
    </location>
</feature>
<name>A0A6J4VI38_9BACT</name>
<reference evidence="2" key="1">
    <citation type="submission" date="2020-02" db="EMBL/GenBank/DDBJ databases">
        <authorList>
            <person name="Meier V. D."/>
        </authorList>
    </citation>
    <scope>NUCLEOTIDE SEQUENCE</scope>
    <source>
        <strain evidence="2">AVDCRST_MAG19</strain>
    </source>
</reference>
<evidence type="ECO:0000256" key="1">
    <source>
        <dbReference type="SAM" id="MobiDB-lite"/>
    </source>
</evidence>
<feature type="region of interest" description="Disordered" evidence="1">
    <location>
        <begin position="1"/>
        <end position="77"/>
    </location>
</feature>
<organism evidence="2">
    <name type="scientific">uncultured Thermomicrobiales bacterium</name>
    <dbReference type="NCBI Taxonomy" id="1645740"/>
    <lineage>
        <taxon>Bacteria</taxon>
        <taxon>Pseudomonadati</taxon>
        <taxon>Thermomicrobiota</taxon>
        <taxon>Thermomicrobia</taxon>
        <taxon>Thermomicrobiales</taxon>
        <taxon>environmental samples</taxon>
    </lineage>
</organism>
<feature type="non-terminal residue" evidence="2">
    <location>
        <position position="119"/>
    </location>
</feature>
<evidence type="ECO:0000313" key="2">
    <source>
        <dbReference type="EMBL" id="CAA9578542.1"/>
    </source>
</evidence>
<gene>
    <name evidence="2" type="ORF">AVDCRST_MAG19-3653</name>
</gene>
<dbReference type="EMBL" id="CADCWL010000204">
    <property type="protein sequence ID" value="CAA9578542.1"/>
    <property type="molecule type" value="Genomic_DNA"/>
</dbReference>
<dbReference type="AlphaFoldDB" id="A0A6J4VI38"/>
<feature type="compositionally biased region" description="Basic and acidic residues" evidence="1">
    <location>
        <begin position="35"/>
        <end position="54"/>
    </location>
</feature>
<accession>A0A6J4VI38</accession>
<protein>
    <submittedName>
        <fullName evidence="2">Uncharacterized protein</fullName>
    </submittedName>
</protein>
<sequence length="119" mass="12847">ATDRNGEGSPPVIGSGPRGRRRGGLGGVSGGQHQDGARPDAGRRRLPHRPEHGGRHGPLRPRRRADPLPSLGHRDRRYGLCLARPRPSGRAAPAARLCRVRPAVRRAVQPPDSVFAPHR</sequence>
<proteinExistence type="predicted"/>